<evidence type="ECO:0000256" key="1">
    <source>
        <dbReference type="SAM" id="MobiDB-lite"/>
    </source>
</evidence>
<keyword evidence="2" id="KW-0812">Transmembrane</keyword>
<feature type="region of interest" description="Disordered" evidence="1">
    <location>
        <begin position="389"/>
        <end position="418"/>
    </location>
</feature>
<dbReference type="AlphaFoldDB" id="A0A0L0SSF6"/>
<dbReference type="VEuPathDB" id="FungiDB:AMAG_10947"/>
<reference evidence="4" key="2">
    <citation type="submission" date="2009-11" db="EMBL/GenBank/DDBJ databases">
        <title>The Genome Sequence of Allomyces macrogynus strain ATCC 38327.</title>
        <authorList>
            <consortium name="The Broad Institute Genome Sequencing Platform"/>
            <person name="Russ C."/>
            <person name="Cuomo C."/>
            <person name="Shea T."/>
            <person name="Young S.K."/>
            <person name="Zeng Q."/>
            <person name="Koehrsen M."/>
            <person name="Haas B."/>
            <person name="Borodovsky M."/>
            <person name="Guigo R."/>
            <person name="Alvarado L."/>
            <person name="Berlin A."/>
            <person name="Borenstein D."/>
            <person name="Chen Z."/>
            <person name="Engels R."/>
            <person name="Freedman E."/>
            <person name="Gellesch M."/>
            <person name="Goldberg J."/>
            <person name="Griggs A."/>
            <person name="Gujja S."/>
            <person name="Heiman D."/>
            <person name="Hepburn T."/>
            <person name="Howarth C."/>
            <person name="Jen D."/>
            <person name="Larson L."/>
            <person name="Lewis B."/>
            <person name="Mehta T."/>
            <person name="Park D."/>
            <person name="Pearson M."/>
            <person name="Roberts A."/>
            <person name="Saif S."/>
            <person name="Shenoy N."/>
            <person name="Sisk P."/>
            <person name="Stolte C."/>
            <person name="Sykes S."/>
            <person name="Walk T."/>
            <person name="White J."/>
            <person name="Yandava C."/>
            <person name="Burger G."/>
            <person name="Gray M.W."/>
            <person name="Holland P.W.H."/>
            <person name="King N."/>
            <person name="Lang F.B.F."/>
            <person name="Roger A.J."/>
            <person name="Ruiz-Trillo I."/>
            <person name="Lander E."/>
            <person name="Nusbaum C."/>
        </authorList>
    </citation>
    <scope>NUCLEOTIDE SEQUENCE [LARGE SCALE GENOMIC DNA]</scope>
    <source>
        <strain evidence="4">ATCC 38327</strain>
    </source>
</reference>
<feature type="region of interest" description="Disordered" evidence="1">
    <location>
        <begin position="1"/>
        <end position="30"/>
    </location>
</feature>
<feature type="transmembrane region" description="Helical" evidence="2">
    <location>
        <begin position="222"/>
        <end position="243"/>
    </location>
</feature>
<organism evidence="3 4">
    <name type="scientific">Allomyces macrogynus (strain ATCC 38327)</name>
    <name type="common">Allomyces javanicus var. macrogynus</name>
    <dbReference type="NCBI Taxonomy" id="578462"/>
    <lineage>
        <taxon>Eukaryota</taxon>
        <taxon>Fungi</taxon>
        <taxon>Fungi incertae sedis</taxon>
        <taxon>Blastocladiomycota</taxon>
        <taxon>Blastocladiomycetes</taxon>
        <taxon>Blastocladiales</taxon>
        <taxon>Blastocladiaceae</taxon>
        <taxon>Allomyces</taxon>
    </lineage>
</organism>
<feature type="compositionally biased region" description="Low complexity" evidence="1">
    <location>
        <begin position="15"/>
        <end position="29"/>
    </location>
</feature>
<keyword evidence="2" id="KW-1133">Transmembrane helix</keyword>
<keyword evidence="4" id="KW-1185">Reference proteome</keyword>
<feature type="compositionally biased region" description="Basic residues" evidence="1">
    <location>
        <begin position="280"/>
        <end position="309"/>
    </location>
</feature>
<evidence type="ECO:0000256" key="2">
    <source>
        <dbReference type="SAM" id="Phobius"/>
    </source>
</evidence>
<reference evidence="3 4" key="1">
    <citation type="submission" date="2009-11" db="EMBL/GenBank/DDBJ databases">
        <title>Annotation of Allomyces macrogynus ATCC 38327.</title>
        <authorList>
            <consortium name="The Broad Institute Genome Sequencing Platform"/>
            <person name="Russ C."/>
            <person name="Cuomo C."/>
            <person name="Burger G."/>
            <person name="Gray M.W."/>
            <person name="Holland P.W.H."/>
            <person name="King N."/>
            <person name="Lang F.B.F."/>
            <person name="Roger A.J."/>
            <person name="Ruiz-Trillo I."/>
            <person name="Young S.K."/>
            <person name="Zeng Q."/>
            <person name="Gargeya S."/>
            <person name="Fitzgerald M."/>
            <person name="Haas B."/>
            <person name="Abouelleil A."/>
            <person name="Alvarado L."/>
            <person name="Arachchi H.M."/>
            <person name="Berlin A."/>
            <person name="Chapman S.B."/>
            <person name="Gearin G."/>
            <person name="Goldberg J."/>
            <person name="Griggs A."/>
            <person name="Gujja S."/>
            <person name="Hansen M."/>
            <person name="Heiman D."/>
            <person name="Howarth C."/>
            <person name="Larimer J."/>
            <person name="Lui A."/>
            <person name="MacDonald P.J.P."/>
            <person name="McCowen C."/>
            <person name="Montmayeur A."/>
            <person name="Murphy C."/>
            <person name="Neiman D."/>
            <person name="Pearson M."/>
            <person name="Priest M."/>
            <person name="Roberts A."/>
            <person name="Saif S."/>
            <person name="Shea T."/>
            <person name="Sisk P."/>
            <person name="Stolte C."/>
            <person name="Sykes S."/>
            <person name="Wortman J."/>
            <person name="Nusbaum C."/>
            <person name="Birren B."/>
        </authorList>
    </citation>
    <scope>NUCLEOTIDE SEQUENCE [LARGE SCALE GENOMIC DNA]</scope>
    <source>
        <strain evidence="3 4">ATCC 38327</strain>
    </source>
</reference>
<proteinExistence type="predicted"/>
<feature type="compositionally biased region" description="Pro residues" evidence="1">
    <location>
        <begin position="1"/>
        <end position="10"/>
    </location>
</feature>
<protein>
    <submittedName>
        <fullName evidence="3">Uncharacterized protein</fullName>
    </submittedName>
</protein>
<accession>A0A0L0SSF6</accession>
<dbReference type="Proteomes" id="UP000054350">
    <property type="component" value="Unassembled WGS sequence"/>
</dbReference>
<sequence>MGCSALPPPRRPPRDSTVAAVSSSSDSWTVPVEQAAQIEPKVALWRPLVPALAAPHDVSSDGAGTATPAAPWSALAAQAAAVHAALPPDFAALGVTPLDTRTAVEDPAGAPEIVGMAKPAAVPARVVTDTVVVTDHAPVPAPVAADSVIRATGTATLGVPPTSVEHLGFGVGEPLAENTVLPLLNWPEMPSGTRVVRATAAATTTSATWALDGGIIISGVFFPYWTLTLFFCVLWVYGILASAKFGKVLIHKLLCIDVFHGMYVVAKRRICGSRLTKARDKARKSKKDKKKAKKDKKKAKKDKKKANKSHRSDLGGDGDNDASMRAIPTAANMDAYLAAQASMMREPAALSSSALAMGMAMPGATLTQQPGMTMPHNYTDLLAKSLEMGGTLSAGSSPRTGRRQQGGKVMRKGMSSVM</sequence>
<evidence type="ECO:0000313" key="3">
    <source>
        <dbReference type="EMBL" id="KNE65304.1"/>
    </source>
</evidence>
<keyword evidence="2" id="KW-0472">Membrane</keyword>
<gene>
    <name evidence="3" type="ORF">AMAG_10947</name>
</gene>
<feature type="region of interest" description="Disordered" evidence="1">
    <location>
        <begin position="276"/>
        <end position="321"/>
    </location>
</feature>
<dbReference type="OrthoDB" id="5593354at2759"/>
<evidence type="ECO:0000313" key="4">
    <source>
        <dbReference type="Proteomes" id="UP000054350"/>
    </source>
</evidence>
<name>A0A0L0SSF6_ALLM3</name>
<dbReference type="EMBL" id="GG745347">
    <property type="protein sequence ID" value="KNE65304.1"/>
    <property type="molecule type" value="Genomic_DNA"/>
</dbReference>